<reference evidence="3 4" key="2">
    <citation type="journal article" date="2018" name="New Phytol.">
        <title>High intraspecific genome diversity in the model arbuscular mycorrhizal symbiont Rhizophagus irregularis.</title>
        <authorList>
            <person name="Chen E.C.H."/>
            <person name="Morin E."/>
            <person name="Beaudet D."/>
            <person name="Noel J."/>
            <person name="Yildirir G."/>
            <person name="Ndikumana S."/>
            <person name="Charron P."/>
            <person name="St-Onge C."/>
            <person name="Giorgi J."/>
            <person name="Kruger M."/>
            <person name="Marton T."/>
            <person name="Ropars J."/>
            <person name="Grigoriev I.V."/>
            <person name="Hainaut M."/>
            <person name="Henrissat B."/>
            <person name="Roux C."/>
            <person name="Martin F."/>
            <person name="Corradi N."/>
        </authorList>
    </citation>
    <scope>NUCLEOTIDE SEQUENCE [LARGE SCALE GENOMIC DNA]</scope>
    <source>
        <strain evidence="3 4">DAOM 197198</strain>
    </source>
</reference>
<evidence type="ECO:0000313" key="4">
    <source>
        <dbReference type="Proteomes" id="UP000018888"/>
    </source>
</evidence>
<feature type="compositionally biased region" description="Basic and acidic residues" evidence="1">
    <location>
        <begin position="50"/>
        <end position="64"/>
    </location>
</feature>
<keyword evidence="4" id="KW-1185">Reference proteome</keyword>
<evidence type="ECO:0000313" key="3">
    <source>
        <dbReference type="EMBL" id="POG79077.1"/>
    </source>
</evidence>
<sequence length="101" mass="11747">MKLIEQKPVLLIFLFCTILVEGSSRPIEPETERIQSDLEPRSKPDHRRRSSTDTDSFHDSDLQEKAQVPFNISRKSRKSTSEAICPRRPKTRQKLISNEIK</sequence>
<feature type="region of interest" description="Disordered" evidence="1">
    <location>
        <begin position="26"/>
        <end position="101"/>
    </location>
</feature>
<evidence type="ECO:0000256" key="1">
    <source>
        <dbReference type="SAM" id="MobiDB-lite"/>
    </source>
</evidence>
<feature type="signal peptide" evidence="2">
    <location>
        <begin position="1"/>
        <end position="24"/>
    </location>
</feature>
<dbReference type="Proteomes" id="UP000018888">
    <property type="component" value="Unassembled WGS sequence"/>
</dbReference>
<feature type="chain" id="PRO_5015199924" evidence="2">
    <location>
        <begin position="25"/>
        <end position="101"/>
    </location>
</feature>
<reference evidence="3 4" key="1">
    <citation type="journal article" date="2013" name="Proc. Natl. Acad. Sci. U.S.A.">
        <title>Genome of an arbuscular mycorrhizal fungus provides insight into the oldest plant symbiosis.</title>
        <authorList>
            <person name="Tisserant E."/>
            <person name="Malbreil M."/>
            <person name="Kuo A."/>
            <person name="Kohler A."/>
            <person name="Symeonidi A."/>
            <person name="Balestrini R."/>
            <person name="Charron P."/>
            <person name="Duensing N."/>
            <person name="Frei Dit Frey N."/>
            <person name="Gianinazzi-Pearson V."/>
            <person name="Gilbert L.B."/>
            <person name="Handa Y."/>
            <person name="Herr J.R."/>
            <person name="Hijri M."/>
            <person name="Koul R."/>
            <person name="Kawaguchi M."/>
            <person name="Krajinski F."/>
            <person name="Lammers P.J."/>
            <person name="Masclaux F.G."/>
            <person name="Murat C."/>
            <person name="Morin E."/>
            <person name="Ndikumana S."/>
            <person name="Pagni M."/>
            <person name="Petitpierre D."/>
            <person name="Requena N."/>
            <person name="Rosikiewicz P."/>
            <person name="Riley R."/>
            <person name="Saito K."/>
            <person name="San Clemente H."/>
            <person name="Shapiro H."/>
            <person name="van Tuinen D."/>
            <person name="Becard G."/>
            <person name="Bonfante P."/>
            <person name="Paszkowski U."/>
            <person name="Shachar-Hill Y.Y."/>
            <person name="Tuskan G.A."/>
            <person name="Young P.W."/>
            <person name="Sanders I.R."/>
            <person name="Henrissat B."/>
            <person name="Rensing S.A."/>
            <person name="Grigoriev I.V."/>
            <person name="Corradi N."/>
            <person name="Roux C."/>
            <person name="Martin F."/>
        </authorList>
    </citation>
    <scope>NUCLEOTIDE SEQUENCE [LARGE SCALE GENOMIC DNA]</scope>
    <source>
        <strain evidence="3 4">DAOM 197198</strain>
    </source>
</reference>
<protein>
    <submittedName>
        <fullName evidence="3">Uncharacterized protein</fullName>
    </submittedName>
</protein>
<keyword evidence="2" id="KW-0732">Signal</keyword>
<dbReference type="AlphaFoldDB" id="A0A2P4QN49"/>
<evidence type="ECO:0000256" key="2">
    <source>
        <dbReference type="SAM" id="SignalP"/>
    </source>
</evidence>
<organism evidence="3 4">
    <name type="scientific">Rhizophagus irregularis (strain DAOM 181602 / DAOM 197198 / MUCL 43194)</name>
    <name type="common">Arbuscular mycorrhizal fungus</name>
    <name type="synonym">Glomus intraradices</name>
    <dbReference type="NCBI Taxonomy" id="747089"/>
    <lineage>
        <taxon>Eukaryota</taxon>
        <taxon>Fungi</taxon>
        <taxon>Fungi incertae sedis</taxon>
        <taxon>Mucoromycota</taxon>
        <taxon>Glomeromycotina</taxon>
        <taxon>Glomeromycetes</taxon>
        <taxon>Glomerales</taxon>
        <taxon>Glomeraceae</taxon>
        <taxon>Rhizophagus</taxon>
    </lineage>
</organism>
<accession>A0A2P4QN49</accession>
<dbReference type="EMBL" id="AUPC02000027">
    <property type="protein sequence ID" value="POG79077.1"/>
    <property type="molecule type" value="Genomic_DNA"/>
</dbReference>
<comment type="caution">
    <text evidence="3">The sequence shown here is derived from an EMBL/GenBank/DDBJ whole genome shotgun (WGS) entry which is preliminary data.</text>
</comment>
<name>A0A2P4QN49_RHIID</name>
<feature type="compositionally biased region" description="Basic and acidic residues" evidence="1">
    <location>
        <begin position="27"/>
        <end position="43"/>
    </location>
</feature>
<gene>
    <name evidence="3" type="ORF">GLOIN_2v1529878</name>
</gene>
<proteinExistence type="predicted"/>